<sequence length="96" mass="10793">MSEVVNTEKERELAQRIKQDLIKQHGMLLFGKALYQVLGFTNGDAFRQAYKRGKVPVAVFELEGKRGRYALAEDIANWLASRRMTVADHGTRGGAL</sequence>
<evidence type="ECO:0000313" key="2">
    <source>
        <dbReference type="Proteomes" id="UP000601768"/>
    </source>
</evidence>
<comment type="caution">
    <text evidence="1">The sequence shown here is derived from an EMBL/GenBank/DDBJ whole genome shotgun (WGS) entry which is preliminary data.</text>
</comment>
<dbReference type="RefSeq" id="WP_186507234.1">
    <property type="nucleotide sequence ID" value="NZ_JACNEP010000009.1"/>
</dbReference>
<dbReference type="AlphaFoldDB" id="A0A8J6IWL6"/>
<proteinExistence type="predicted"/>
<protein>
    <recommendedName>
        <fullName evidence="3">Pyocin activator protein PrtN</fullName>
    </recommendedName>
</protein>
<keyword evidence="2" id="KW-1185">Reference proteome</keyword>
<evidence type="ECO:0008006" key="3">
    <source>
        <dbReference type="Google" id="ProtNLM"/>
    </source>
</evidence>
<reference evidence="1" key="2">
    <citation type="submission" date="2020-08" db="EMBL/GenBank/DDBJ databases">
        <authorList>
            <person name="Lai Q."/>
        </authorList>
    </citation>
    <scope>NUCLEOTIDE SEQUENCE</scope>
    <source>
        <strain evidence="1">S27-2</strain>
    </source>
</reference>
<dbReference type="EMBL" id="JACNEP010000009">
    <property type="protein sequence ID" value="MBC3766708.1"/>
    <property type="molecule type" value="Genomic_DNA"/>
</dbReference>
<name>A0A8J6IWL6_9ALTE</name>
<dbReference type="Proteomes" id="UP000601768">
    <property type="component" value="Unassembled WGS sequence"/>
</dbReference>
<accession>A0A8J6IWL6</accession>
<reference evidence="1" key="1">
    <citation type="journal article" date="2018" name="Int. J. Syst. Evol. Microbiol.">
        <title>Neptunicella marina gen. nov., sp. nov., isolated from surface seawater.</title>
        <authorList>
            <person name="Liu X."/>
            <person name="Lai Q."/>
            <person name="Du Y."/>
            <person name="Zhang X."/>
            <person name="Liu Z."/>
            <person name="Sun F."/>
            <person name="Shao Z."/>
        </authorList>
    </citation>
    <scope>NUCLEOTIDE SEQUENCE</scope>
    <source>
        <strain evidence="1">S27-2</strain>
    </source>
</reference>
<evidence type="ECO:0000313" key="1">
    <source>
        <dbReference type="EMBL" id="MBC3766708.1"/>
    </source>
</evidence>
<organism evidence="1 2">
    <name type="scientific">Neptunicella marina</name>
    <dbReference type="NCBI Taxonomy" id="2125989"/>
    <lineage>
        <taxon>Bacteria</taxon>
        <taxon>Pseudomonadati</taxon>
        <taxon>Pseudomonadota</taxon>
        <taxon>Gammaproteobacteria</taxon>
        <taxon>Alteromonadales</taxon>
        <taxon>Alteromonadaceae</taxon>
        <taxon>Neptunicella</taxon>
    </lineage>
</organism>
<gene>
    <name evidence="1" type="ORF">H8B19_12535</name>
</gene>